<evidence type="ECO:0000313" key="5">
    <source>
        <dbReference type="Proteomes" id="UP000660380"/>
    </source>
</evidence>
<dbReference type="Pfam" id="PF14400">
    <property type="entry name" value="Transglut_i_TM"/>
    <property type="match status" value="1"/>
</dbReference>
<feature type="transmembrane region" description="Helical" evidence="1">
    <location>
        <begin position="499"/>
        <end position="517"/>
    </location>
</feature>
<evidence type="ECO:0000313" key="4">
    <source>
        <dbReference type="EMBL" id="MBD2605812.1"/>
    </source>
</evidence>
<keyword evidence="5" id="KW-1185">Reference proteome</keyword>
<dbReference type="EMBL" id="JACJTA010000029">
    <property type="protein sequence ID" value="MBD2605812.1"/>
    <property type="molecule type" value="Genomic_DNA"/>
</dbReference>
<reference evidence="4 5" key="1">
    <citation type="journal article" date="2020" name="ISME J.">
        <title>Comparative genomics reveals insights into cyanobacterial evolution and habitat adaptation.</title>
        <authorList>
            <person name="Chen M.Y."/>
            <person name="Teng W.K."/>
            <person name="Zhao L."/>
            <person name="Hu C.X."/>
            <person name="Zhou Y.K."/>
            <person name="Han B.P."/>
            <person name="Song L.R."/>
            <person name="Shu W.S."/>
        </authorList>
    </citation>
    <scope>NUCLEOTIDE SEQUENCE [LARGE SCALE GENOMIC DNA]</scope>
    <source>
        <strain evidence="4 5">FACHB-248</strain>
    </source>
</reference>
<feature type="transmembrane region" description="Helical" evidence="1">
    <location>
        <begin position="412"/>
        <end position="435"/>
    </location>
</feature>
<dbReference type="InterPro" id="IPR025840">
    <property type="entry name" value="7TM_transglut"/>
</dbReference>
<dbReference type="Pfam" id="PF14402">
    <property type="entry name" value="7TM_transglut"/>
    <property type="match status" value="1"/>
</dbReference>
<name>A0ABR8GRH4_9CYAN</name>
<keyword evidence="1" id="KW-0812">Transmembrane</keyword>
<gene>
    <name evidence="4" type="ORF">H6G81_15125</name>
</gene>
<evidence type="ECO:0000259" key="3">
    <source>
        <dbReference type="Pfam" id="PF14402"/>
    </source>
</evidence>
<feature type="transmembrane region" description="Helical" evidence="1">
    <location>
        <begin position="384"/>
        <end position="406"/>
    </location>
</feature>
<feature type="transmembrane region" description="Helical" evidence="1">
    <location>
        <begin position="474"/>
        <end position="492"/>
    </location>
</feature>
<dbReference type="Proteomes" id="UP000660380">
    <property type="component" value="Unassembled WGS sequence"/>
</dbReference>
<feature type="domain" description="Inactive transglutaminase fused to 7 transmembrane helices" evidence="2">
    <location>
        <begin position="24"/>
        <end position="206"/>
    </location>
</feature>
<feature type="transmembrane region" description="Helical" evidence="1">
    <location>
        <begin position="442"/>
        <end position="462"/>
    </location>
</feature>
<sequence>MNRTFRALLLALFLTAIGLAIFFHKLSNSDVPLFPNQAYRSWYVEAKLSLNSQQSLLPSEEEAKSTSIQLYLPQESQRYRIDSEDFTDGRFERKIKTLENSLNRIAVFSRQDDANNKFIFYRAIIRRKDTATAGTEVVPISGRRLVDQELVRFGENTARVEDNLKENSPSAEINALLNEAKSQSTDRQSLANKIYQISLLKDDIRVQAIRRNLRNQESTPELAAFLLNKTNIPARVGNGILLRSEEVYSTDFIQWLEIQVGDRWLAFDPIDYSFREQDRYLTWWYGSDRVLQAKGVNNIALEVVVKPNTDKGLTSAILQDEKGLNPLLDYSLFNLPLANQRVFQVLVLVPIGALVISILHQIIGLQTFGTFTPILIALSFRQTGLIVGVPLFILVVIIGLLIRAYLNRLQLLIVPRLAAILTATVLIMAALAIVMEHFNIRLGLSISLFPIVILAMTIERAAVTWEEEGAKETIIAGLGSLLAATIGYFCIINDYVQHLAFAFPELLLLVLALNILVGRYNGYKLIEYFRFRSLQRQLNQTQV</sequence>
<keyword evidence="1" id="KW-0472">Membrane</keyword>
<accession>A0ABR8GRH4</accession>
<dbReference type="RefSeq" id="WP_029634077.1">
    <property type="nucleotide sequence ID" value="NZ_JACJTA010000029.1"/>
</dbReference>
<comment type="caution">
    <text evidence="4">The sequence shown here is derived from an EMBL/GenBank/DDBJ whole genome shotgun (WGS) entry which is preliminary data.</text>
</comment>
<feature type="transmembrane region" description="Helical" evidence="1">
    <location>
        <begin position="342"/>
        <end position="363"/>
    </location>
</feature>
<keyword evidence="1" id="KW-1133">Transmembrane helix</keyword>
<evidence type="ECO:0000256" key="1">
    <source>
        <dbReference type="SAM" id="Phobius"/>
    </source>
</evidence>
<dbReference type="InterPro" id="IPR025838">
    <property type="entry name" value="Transglut_i_TM"/>
</dbReference>
<proteinExistence type="predicted"/>
<organism evidence="4 5">
    <name type="scientific">Scytonema hofmannii FACHB-248</name>
    <dbReference type="NCBI Taxonomy" id="1842502"/>
    <lineage>
        <taxon>Bacteria</taxon>
        <taxon>Bacillati</taxon>
        <taxon>Cyanobacteriota</taxon>
        <taxon>Cyanophyceae</taxon>
        <taxon>Nostocales</taxon>
        <taxon>Scytonemataceae</taxon>
        <taxon>Scytonema</taxon>
    </lineage>
</organism>
<protein>
    <submittedName>
        <fullName evidence="4">UUP1 family membrane protein</fullName>
    </submittedName>
</protein>
<evidence type="ECO:0000259" key="2">
    <source>
        <dbReference type="Pfam" id="PF14400"/>
    </source>
</evidence>
<feature type="domain" description="7 transmembrane helices usually fused to an inactive transglutaminase" evidence="3">
    <location>
        <begin position="290"/>
        <end position="534"/>
    </location>
</feature>